<dbReference type="SUPFAM" id="SSF58104">
    <property type="entry name" value="Methyl-accepting chemotaxis protein (MCP) signaling domain"/>
    <property type="match status" value="1"/>
</dbReference>
<proteinExistence type="inferred from homology"/>
<dbReference type="Gene3D" id="1.10.287.950">
    <property type="entry name" value="Methyl-accepting chemotaxis protein"/>
    <property type="match status" value="1"/>
</dbReference>
<keyword evidence="4 6" id="KW-0807">Transducer</keyword>
<evidence type="ECO:0000256" key="1">
    <source>
        <dbReference type="ARBA" id="ARBA00004236"/>
    </source>
</evidence>
<dbReference type="EMBL" id="RRCN01000001">
    <property type="protein sequence ID" value="RRJ64915.1"/>
    <property type="molecule type" value="Genomic_DNA"/>
</dbReference>
<dbReference type="AlphaFoldDB" id="A0A3P3U3V8"/>
<evidence type="ECO:0000256" key="3">
    <source>
        <dbReference type="ARBA" id="ARBA00023136"/>
    </source>
</evidence>
<feature type="domain" description="HAMP" evidence="9">
    <location>
        <begin position="342"/>
        <end position="394"/>
    </location>
</feature>
<evidence type="ECO:0000313" key="11">
    <source>
        <dbReference type="Proteomes" id="UP000267017"/>
    </source>
</evidence>
<dbReference type="PROSITE" id="PS50111">
    <property type="entry name" value="CHEMOTAXIS_TRANSDUC_2"/>
    <property type="match status" value="1"/>
</dbReference>
<dbReference type="Gene3D" id="3.30.450.20">
    <property type="entry name" value="PAS domain"/>
    <property type="match status" value="2"/>
</dbReference>
<dbReference type="Gene3D" id="6.10.340.10">
    <property type="match status" value="1"/>
</dbReference>
<keyword evidence="11" id="KW-1185">Reference proteome</keyword>
<comment type="caution">
    <text evidence="10">The sequence shown here is derived from an EMBL/GenBank/DDBJ whole genome shotgun (WGS) entry which is preliminary data.</text>
</comment>
<comment type="similarity">
    <text evidence="5">Belongs to the methyl-accepting chemotaxis (MCP) protein family.</text>
</comment>
<evidence type="ECO:0000256" key="6">
    <source>
        <dbReference type="PROSITE-ProRule" id="PRU00284"/>
    </source>
</evidence>
<dbReference type="CDD" id="cd11386">
    <property type="entry name" value="MCP_signal"/>
    <property type="match status" value="1"/>
</dbReference>
<dbReference type="PROSITE" id="PS50885">
    <property type="entry name" value="HAMP"/>
    <property type="match status" value="1"/>
</dbReference>
<feature type="transmembrane region" description="Helical" evidence="7">
    <location>
        <begin position="322"/>
        <end position="344"/>
    </location>
</feature>
<keyword evidence="7" id="KW-0812">Transmembrane</keyword>
<dbReference type="OrthoDB" id="9760371at2"/>
<dbReference type="Proteomes" id="UP000267017">
    <property type="component" value="Unassembled WGS sequence"/>
</dbReference>
<dbReference type="SMART" id="SM00304">
    <property type="entry name" value="HAMP"/>
    <property type="match status" value="1"/>
</dbReference>
<dbReference type="Pfam" id="PF00015">
    <property type="entry name" value="MCPsignal"/>
    <property type="match status" value="1"/>
</dbReference>
<comment type="subcellular location">
    <subcellularLocation>
        <location evidence="1">Cell membrane</location>
    </subcellularLocation>
</comment>
<feature type="transmembrane region" description="Helical" evidence="7">
    <location>
        <begin position="12"/>
        <end position="34"/>
    </location>
</feature>
<dbReference type="GO" id="GO:0007165">
    <property type="term" value="P:signal transduction"/>
    <property type="evidence" value="ECO:0007669"/>
    <property type="project" value="UniProtKB-KW"/>
</dbReference>
<dbReference type="PANTHER" id="PTHR32089">
    <property type="entry name" value="METHYL-ACCEPTING CHEMOTAXIS PROTEIN MCPB"/>
    <property type="match status" value="1"/>
</dbReference>
<keyword evidence="2" id="KW-1003">Cell membrane</keyword>
<evidence type="ECO:0000313" key="10">
    <source>
        <dbReference type="EMBL" id="RRJ64915.1"/>
    </source>
</evidence>
<accession>A0A3P3U3V8</accession>
<dbReference type="CDD" id="cd18773">
    <property type="entry name" value="PDC1_HK_sensor"/>
    <property type="match status" value="1"/>
</dbReference>
<evidence type="ECO:0000259" key="8">
    <source>
        <dbReference type="PROSITE" id="PS50111"/>
    </source>
</evidence>
<feature type="domain" description="Methyl-accepting transducer" evidence="8">
    <location>
        <begin position="413"/>
        <end position="649"/>
    </location>
</feature>
<evidence type="ECO:0000256" key="4">
    <source>
        <dbReference type="ARBA" id="ARBA00023224"/>
    </source>
</evidence>
<evidence type="ECO:0000256" key="5">
    <source>
        <dbReference type="ARBA" id="ARBA00029447"/>
    </source>
</evidence>
<dbReference type="RefSeq" id="WP_128632715.1">
    <property type="nucleotide sequence ID" value="NZ_RRCN01000001.1"/>
</dbReference>
<reference evidence="10 11" key="1">
    <citation type="submission" date="2018-11" db="EMBL/GenBank/DDBJ databases">
        <title>Genome sequencing of Paenibacillus sp. KCOM 3021 (= ChDC PVNT-B20).</title>
        <authorList>
            <person name="Kook J.-K."/>
            <person name="Park S.-N."/>
            <person name="Lim Y.K."/>
        </authorList>
    </citation>
    <scope>NUCLEOTIDE SEQUENCE [LARGE SCALE GENOMIC DNA]</scope>
    <source>
        <strain evidence="10 11">KCOM 3021</strain>
    </source>
</reference>
<sequence length="699" mass="75675">MIKWFMNQKVIVKFIALSSIILIAAFFVLIRWNLDVLKKVSMDRGMLEAQNTGQNYADENAKIVQNTVASLASMRSIFMDEVSQGDTDRQRMIRRLGNLLKENDSVSSIFTVWEPDTYGRDADFTGDSLFAVNGGRMATMVIRFNDGQIMPVPFGDLDTFTAYDQAKSTKQAVVMEPYNAPTENGESELVTLIALPVLDQNERFLGIVGGAFLLDTFQQAAEKEHPLGGHVSLLSGGGLYIANGENPEEIGKSFISADDNKRLFEEVRKGKLTHESAGSDGAAVIRAFKPIPIIDDQVWYVQTAIPKAEILTTYTNNRNESIVIGCLSLLLLGLGIWFLARLMVTNNINRMVKALRFMADGDLTQTVPVQSRDEFGEMAGHLNEATAHLRKMLNQTSEIALTVSATSEELTGGAEQTSLAAQSISASTESVADGMNEQNEEAAKAAGMMREMTESVRRVQASAEAVSESAEDVTGQTEQGDRVVQRAAMEMNAISISMAESNEAMKRLSQRSEEIGKLIGLISGISSQTNILSLNASVEAARAGEHGKGFAVVAAEIRKLAEQTKLAVGQVQAGIAEITADTDHAAALIGNTALEVEKGLLSVTESGQLFASIMEEMKQVGVRAQEVSAEVQEMSAGTARVAEAVRLVADITMKSTDETAQVAAASEQQLATMQEISSAAVHLSRLVQELTDRMAHFKI</sequence>
<evidence type="ECO:0000259" key="9">
    <source>
        <dbReference type="PROSITE" id="PS50885"/>
    </source>
</evidence>
<dbReference type="InterPro" id="IPR004089">
    <property type="entry name" value="MCPsignal_dom"/>
</dbReference>
<name>A0A3P3U3V8_9BACL</name>
<dbReference type="Pfam" id="PF00672">
    <property type="entry name" value="HAMP"/>
    <property type="match status" value="1"/>
</dbReference>
<evidence type="ECO:0000256" key="2">
    <source>
        <dbReference type="ARBA" id="ARBA00022475"/>
    </source>
</evidence>
<protein>
    <submittedName>
        <fullName evidence="10">Methyl-accepting chemotaxis protein</fullName>
    </submittedName>
</protein>
<dbReference type="GO" id="GO:0005886">
    <property type="term" value="C:plasma membrane"/>
    <property type="evidence" value="ECO:0007669"/>
    <property type="project" value="UniProtKB-SubCell"/>
</dbReference>
<dbReference type="PANTHER" id="PTHR32089:SF112">
    <property type="entry name" value="LYSOZYME-LIKE PROTEIN-RELATED"/>
    <property type="match status" value="1"/>
</dbReference>
<dbReference type="InterPro" id="IPR003660">
    <property type="entry name" value="HAMP_dom"/>
</dbReference>
<gene>
    <name evidence="10" type="ORF">EHV15_19830</name>
</gene>
<dbReference type="CDD" id="cd06225">
    <property type="entry name" value="HAMP"/>
    <property type="match status" value="1"/>
</dbReference>
<keyword evidence="3 7" id="KW-0472">Membrane</keyword>
<evidence type="ECO:0000256" key="7">
    <source>
        <dbReference type="SAM" id="Phobius"/>
    </source>
</evidence>
<keyword evidence="7" id="KW-1133">Transmembrane helix</keyword>
<organism evidence="10 11">
    <name type="scientific">Paenibacillus oralis</name>
    <dbReference type="NCBI Taxonomy" id="2490856"/>
    <lineage>
        <taxon>Bacteria</taxon>
        <taxon>Bacillati</taxon>
        <taxon>Bacillota</taxon>
        <taxon>Bacilli</taxon>
        <taxon>Bacillales</taxon>
        <taxon>Paenibacillaceae</taxon>
        <taxon>Paenibacillus</taxon>
    </lineage>
</organism>
<dbReference type="SMART" id="SM00283">
    <property type="entry name" value="MA"/>
    <property type="match status" value="1"/>
</dbReference>